<reference evidence="1 2" key="1">
    <citation type="submission" date="2018-07" db="EMBL/GenBank/DDBJ databases">
        <title>Genome sequences of six Lactobacillus spp. isolated from bumble bee guts.</title>
        <authorList>
            <person name="Motta E.V.S."/>
            <person name="Moran N.A."/>
        </authorList>
    </citation>
    <scope>NUCLEOTIDE SEQUENCE [LARGE SCALE GENOMIC DNA]</scope>
    <source>
        <strain evidence="1 2">LV-8.1</strain>
    </source>
</reference>
<name>A0A3R6Z945_9LACO</name>
<protein>
    <submittedName>
        <fullName evidence="1">Uncharacterized protein</fullName>
    </submittedName>
</protein>
<dbReference type="EMBL" id="QOCS01000009">
    <property type="protein sequence ID" value="RHW46801.1"/>
    <property type="molecule type" value="Genomic_DNA"/>
</dbReference>
<evidence type="ECO:0000313" key="2">
    <source>
        <dbReference type="Proteomes" id="UP000284822"/>
    </source>
</evidence>
<proteinExistence type="predicted"/>
<accession>A0A3R6Z945</accession>
<evidence type="ECO:0000313" key="1">
    <source>
        <dbReference type="EMBL" id="RHW46801.1"/>
    </source>
</evidence>
<dbReference type="Proteomes" id="UP000284822">
    <property type="component" value="Unassembled WGS sequence"/>
</dbReference>
<comment type="caution">
    <text evidence="1">The sequence shown here is derived from an EMBL/GenBank/DDBJ whole genome shotgun (WGS) entry which is preliminary data.</text>
</comment>
<dbReference type="AlphaFoldDB" id="A0A3R6Z945"/>
<sequence length="103" mass="12139">MKTKAIDLVCELEAEYGSVVNVPETNPKLKLIRKILEPEREIKSYKPKAYGTPCKVIDLKTGETHQFHSMREASYFYGYAQNWAGNIYHLQFKRKQRYRVIKL</sequence>
<gene>
    <name evidence="1" type="ORF">DS832_04755</name>
</gene>
<organism evidence="1 2">
    <name type="scientific">Bombilactobacillus bombi</name>
    <dbReference type="NCBI Taxonomy" id="1303590"/>
    <lineage>
        <taxon>Bacteria</taxon>
        <taxon>Bacillati</taxon>
        <taxon>Bacillota</taxon>
        <taxon>Bacilli</taxon>
        <taxon>Lactobacillales</taxon>
        <taxon>Lactobacillaceae</taxon>
        <taxon>Bombilactobacillus</taxon>
    </lineage>
</organism>